<evidence type="ECO:0000313" key="1">
    <source>
        <dbReference type="EMBL" id="KAE8310995.1"/>
    </source>
</evidence>
<proteinExistence type="predicted"/>
<gene>
    <name evidence="1" type="ORF">BDV41DRAFT_356976</name>
</gene>
<accession>A0A5N6VR33</accession>
<keyword evidence="2" id="KW-1185">Reference proteome</keyword>
<protein>
    <submittedName>
        <fullName evidence="1">Uncharacterized protein</fullName>
    </submittedName>
</protein>
<sequence length="89" mass="9914">MDTSLVISLSADFKNIAIPLGPRPKTGALSPEEGKNHRDINLDLKIYEIPSMDIKALSSVLRPLTWSTHPLQSLEALKDRKIMIQYLSA</sequence>
<dbReference type="AlphaFoldDB" id="A0A5N6VR33"/>
<name>A0A5N6VR33_9EURO</name>
<evidence type="ECO:0000313" key="2">
    <source>
        <dbReference type="Proteomes" id="UP000325433"/>
    </source>
</evidence>
<dbReference type="Proteomes" id="UP000325433">
    <property type="component" value="Unassembled WGS sequence"/>
</dbReference>
<reference evidence="2" key="1">
    <citation type="submission" date="2019-04" db="EMBL/GenBank/DDBJ databases">
        <title>Friends and foes A comparative genomics studyof 23 Aspergillus species from section Flavi.</title>
        <authorList>
            <consortium name="DOE Joint Genome Institute"/>
            <person name="Kjaerbolling I."/>
            <person name="Vesth T."/>
            <person name="Frisvad J.C."/>
            <person name="Nybo J.L."/>
            <person name="Theobald S."/>
            <person name="Kildgaard S."/>
            <person name="Isbrandt T."/>
            <person name="Kuo A."/>
            <person name="Sato A."/>
            <person name="Lyhne E.K."/>
            <person name="Kogle M.E."/>
            <person name="Wiebenga A."/>
            <person name="Kun R.S."/>
            <person name="Lubbers R.J."/>
            <person name="Makela M.R."/>
            <person name="Barry K."/>
            <person name="Chovatia M."/>
            <person name="Clum A."/>
            <person name="Daum C."/>
            <person name="Haridas S."/>
            <person name="He G."/>
            <person name="LaButti K."/>
            <person name="Lipzen A."/>
            <person name="Mondo S."/>
            <person name="Riley R."/>
            <person name="Salamov A."/>
            <person name="Simmons B.A."/>
            <person name="Magnuson J.K."/>
            <person name="Henrissat B."/>
            <person name="Mortensen U.H."/>
            <person name="Larsen T.O."/>
            <person name="Devries R.P."/>
            <person name="Grigoriev I.V."/>
            <person name="Machida M."/>
            <person name="Baker S.E."/>
            <person name="Andersen M.R."/>
        </authorList>
    </citation>
    <scope>NUCLEOTIDE SEQUENCE [LARGE SCALE GENOMIC DNA]</scope>
    <source>
        <strain evidence="2">CBS 130015</strain>
    </source>
</reference>
<dbReference type="EMBL" id="ML738347">
    <property type="protein sequence ID" value="KAE8310995.1"/>
    <property type="molecule type" value="Genomic_DNA"/>
</dbReference>
<organism evidence="1 2">
    <name type="scientific">Aspergillus transmontanensis</name>
    <dbReference type="NCBI Taxonomy" id="1034304"/>
    <lineage>
        <taxon>Eukaryota</taxon>
        <taxon>Fungi</taxon>
        <taxon>Dikarya</taxon>
        <taxon>Ascomycota</taxon>
        <taxon>Pezizomycotina</taxon>
        <taxon>Eurotiomycetes</taxon>
        <taxon>Eurotiomycetidae</taxon>
        <taxon>Eurotiales</taxon>
        <taxon>Aspergillaceae</taxon>
        <taxon>Aspergillus</taxon>
        <taxon>Aspergillus subgen. Circumdati</taxon>
    </lineage>
</organism>